<proteinExistence type="predicted"/>
<feature type="compositionally biased region" description="Basic and acidic residues" evidence="1">
    <location>
        <begin position="1"/>
        <end position="12"/>
    </location>
</feature>
<comment type="caution">
    <text evidence="2">The sequence shown here is derived from an EMBL/GenBank/DDBJ whole genome shotgun (WGS) entry which is preliminary data.</text>
</comment>
<dbReference type="AlphaFoldDB" id="A0AAD4VPK9"/>
<organism evidence="2 3">
    <name type="scientific">Prunus dulcis</name>
    <name type="common">Almond</name>
    <name type="synonym">Amygdalus dulcis</name>
    <dbReference type="NCBI Taxonomy" id="3755"/>
    <lineage>
        <taxon>Eukaryota</taxon>
        <taxon>Viridiplantae</taxon>
        <taxon>Streptophyta</taxon>
        <taxon>Embryophyta</taxon>
        <taxon>Tracheophyta</taxon>
        <taxon>Spermatophyta</taxon>
        <taxon>Magnoliopsida</taxon>
        <taxon>eudicotyledons</taxon>
        <taxon>Gunneridae</taxon>
        <taxon>Pentapetalae</taxon>
        <taxon>rosids</taxon>
        <taxon>fabids</taxon>
        <taxon>Rosales</taxon>
        <taxon>Rosaceae</taxon>
        <taxon>Amygdaloideae</taxon>
        <taxon>Amygdaleae</taxon>
        <taxon>Prunus</taxon>
    </lineage>
</organism>
<accession>A0AAD4VPK9</accession>
<protein>
    <submittedName>
        <fullName evidence="2">Uncharacterized protein</fullName>
    </submittedName>
</protein>
<dbReference type="EMBL" id="JAJFAZ020000005">
    <property type="protein sequence ID" value="KAI5327572.1"/>
    <property type="molecule type" value="Genomic_DNA"/>
</dbReference>
<sequence length="134" mass="15146">MAESDVHHHDGPNIRPDPTTQGRPGVVADYDSVLEQVRPFPLLPPRKMFAAPWHTSNKTLAPVQLGSTQLLPHHLHIQADLSLIVNQLTQRVDDQNNLVGQLLKHIDLVRDLGLRSQGEERMMDEHTGMQFERS</sequence>
<dbReference type="Proteomes" id="UP001054821">
    <property type="component" value="Chromosome 5"/>
</dbReference>
<reference evidence="2 3" key="1">
    <citation type="journal article" date="2022" name="G3 (Bethesda)">
        <title>Whole-genome sequence and methylome profiling of the almond [Prunus dulcis (Mill.) D.A. Webb] cultivar 'Nonpareil'.</title>
        <authorList>
            <person name="D'Amico-Willman K.M."/>
            <person name="Ouma W.Z."/>
            <person name="Meulia T."/>
            <person name="Sideli G.M."/>
            <person name="Gradziel T.M."/>
            <person name="Fresnedo-Ramirez J."/>
        </authorList>
    </citation>
    <scope>NUCLEOTIDE SEQUENCE [LARGE SCALE GENOMIC DNA]</scope>
    <source>
        <strain evidence="2">Clone GOH B32 T37-40</strain>
    </source>
</reference>
<gene>
    <name evidence="2" type="ORF">L3X38_026968</name>
</gene>
<evidence type="ECO:0000313" key="3">
    <source>
        <dbReference type="Proteomes" id="UP001054821"/>
    </source>
</evidence>
<evidence type="ECO:0000313" key="2">
    <source>
        <dbReference type="EMBL" id="KAI5327572.1"/>
    </source>
</evidence>
<keyword evidence="3" id="KW-1185">Reference proteome</keyword>
<feature type="region of interest" description="Disordered" evidence="1">
    <location>
        <begin position="1"/>
        <end position="25"/>
    </location>
</feature>
<name>A0AAD4VPK9_PRUDU</name>
<evidence type="ECO:0000256" key="1">
    <source>
        <dbReference type="SAM" id="MobiDB-lite"/>
    </source>
</evidence>